<dbReference type="EMBL" id="LR796901">
    <property type="protein sequence ID" value="CAB4173471.1"/>
    <property type="molecule type" value="Genomic_DNA"/>
</dbReference>
<feature type="domain" description="Terminase large subunit-like endonuclease" evidence="2">
    <location>
        <begin position="233"/>
        <end position="353"/>
    </location>
</feature>
<gene>
    <name evidence="4" type="ORF">UFOVP1380_53</name>
    <name evidence="3" type="ORF">UFOVP943_53</name>
</gene>
<dbReference type="InterPro" id="IPR046461">
    <property type="entry name" value="TerL_ATPase"/>
</dbReference>
<evidence type="ECO:0000259" key="2">
    <source>
        <dbReference type="Pfam" id="PF20441"/>
    </source>
</evidence>
<evidence type="ECO:0000313" key="4">
    <source>
        <dbReference type="EMBL" id="CAB4203403.1"/>
    </source>
</evidence>
<dbReference type="InterPro" id="IPR046462">
    <property type="entry name" value="TerL_nuclease"/>
</dbReference>
<protein>
    <submittedName>
        <fullName evidence="3">COG4626 Phage terminase-like protein, large subunit</fullName>
    </submittedName>
</protein>
<evidence type="ECO:0000313" key="3">
    <source>
        <dbReference type="EMBL" id="CAB4173471.1"/>
    </source>
</evidence>
<dbReference type="PANTHER" id="PTHR41287:SF1">
    <property type="entry name" value="PROTEIN YMFN"/>
    <property type="match status" value="1"/>
</dbReference>
<dbReference type="InterPro" id="IPR027417">
    <property type="entry name" value="P-loop_NTPase"/>
</dbReference>
<dbReference type="EMBL" id="LR797330">
    <property type="protein sequence ID" value="CAB4203403.1"/>
    <property type="molecule type" value="Genomic_DNA"/>
</dbReference>
<dbReference type="Gene3D" id="3.40.50.300">
    <property type="entry name" value="P-loop containing nucleotide triphosphate hydrolases"/>
    <property type="match status" value="1"/>
</dbReference>
<name>A0A6J5PVP9_9CAUD</name>
<evidence type="ECO:0000259" key="1">
    <source>
        <dbReference type="Pfam" id="PF03354"/>
    </source>
</evidence>
<reference evidence="3" key="1">
    <citation type="submission" date="2020-05" db="EMBL/GenBank/DDBJ databases">
        <authorList>
            <person name="Chiriac C."/>
            <person name="Salcher M."/>
            <person name="Ghai R."/>
            <person name="Kavagutti S V."/>
        </authorList>
    </citation>
    <scope>NUCLEOTIDE SEQUENCE</scope>
</reference>
<dbReference type="PANTHER" id="PTHR41287">
    <property type="match status" value="1"/>
</dbReference>
<dbReference type="InterPro" id="IPR005021">
    <property type="entry name" value="Terminase_largesu-like"/>
</dbReference>
<dbReference type="Pfam" id="PF20441">
    <property type="entry name" value="TerL_nuclease"/>
    <property type="match status" value="2"/>
</dbReference>
<accession>A0A6J5PVP9</accession>
<dbReference type="Pfam" id="PF03354">
    <property type="entry name" value="TerL_ATPase"/>
    <property type="match status" value="1"/>
</dbReference>
<proteinExistence type="predicted"/>
<sequence>MNLNNSVTVKQIGLPTWSTPRLYPTSDGDLVTDFAETFLHVSKGVLAGEALRLTDWQCGLLDSLYERRADGLLRYRRSLIGLARKNGKSLIGSVCALYGLIEGEPGAEVYSAAGDRMQARIVFNEAKWQISQSAALSGICKVYRDVVEVPSTGAIYRVLSADAKLQQGLNPSTVIFDEVHVQPNQDLWDALSLGMGARKDPHIIGITTAGFDPDSLCGRLYNYGKRVIAGDQADERFGFFWWEAPEGCLVSDRDAWAAANPNLAEGLLDIEDMEVSMNQTAEVAYRRYRLNQWVRTDGESWLPAGAWELCRSDMQLKPDLPTFVGVDMALKHDSIAVVIAQPQDGRVVVRSKIWHPDANAMDVSAVEQYIRDINGQFNVVENAYDPAFFQRSAEVLSENHVMVEFPQSAARMIPACGNLYELIVNQVIAHDGDPMFADQVLSAAQRQTESGWRLSKGKSKRKIDAAIALAIASDRATSKQEVAPTPGFFVV</sequence>
<dbReference type="Gene3D" id="3.30.420.240">
    <property type="match status" value="1"/>
</dbReference>
<feature type="domain" description="Terminase large subunit-like ATPase" evidence="1">
    <location>
        <begin position="56"/>
        <end position="226"/>
    </location>
</feature>
<dbReference type="GO" id="GO:0004519">
    <property type="term" value="F:endonuclease activity"/>
    <property type="evidence" value="ECO:0007669"/>
    <property type="project" value="InterPro"/>
</dbReference>
<feature type="domain" description="Terminase large subunit-like endonuclease" evidence="2">
    <location>
        <begin position="357"/>
        <end position="476"/>
    </location>
</feature>
<organism evidence="3">
    <name type="scientific">uncultured Caudovirales phage</name>
    <dbReference type="NCBI Taxonomy" id="2100421"/>
    <lineage>
        <taxon>Viruses</taxon>
        <taxon>Duplodnaviria</taxon>
        <taxon>Heunggongvirae</taxon>
        <taxon>Uroviricota</taxon>
        <taxon>Caudoviricetes</taxon>
        <taxon>Peduoviridae</taxon>
        <taxon>Maltschvirus</taxon>
        <taxon>Maltschvirus maltsch</taxon>
    </lineage>
</organism>